<dbReference type="RefSeq" id="WP_108025911.1">
    <property type="nucleotide sequence ID" value="NZ_QBKR01000030.1"/>
</dbReference>
<dbReference type="Pfam" id="PF00270">
    <property type="entry name" value="DEAD"/>
    <property type="match status" value="1"/>
</dbReference>
<evidence type="ECO:0000259" key="7">
    <source>
        <dbReference type="PROSITE" id="PS51194"/>
    </source>
</evidence>
<evidence type="ECO:0000256" key="2">
    <source>
        <dbReference type="ARBA" id="ARBA00022801"/>
    </source>
</evidence>
<dbReference type="PROSITE" id="PS51194">
    <property type="entry name" value="HELICASE_CTER"/>
    <property type="match status" value="1"/>
</dbReference>
<keyword evidence="4" id="KW-0067">ATP-binding</keyword>
<keyword evidence="2" id="KW-0378">Hydrolase</keyword>
<keyword evidence="1" id="KW-0547">Nucleotide-binding</keyword>
<dbReference type="GO" id="GO:0005524">
    <property type="term" value="F:ATP binding"/>
    <property type="evidence" value="ECO:0007669"/>
    <property type="project" value="UniProtKB-KW"/>
</dbReference>
<dbReference type="SMART" id="SM00490">
    <property type="entry name" value="HELICc"/>
    <property type="match status" value="1"/>
</dbReference>
<dbReference type="InterPro" id="IPR001650">
    <property type="entry name" value="Helicase_C-like"/>
</dbReference>
<dbReference type="GO" id="GO:0003677">
    <property type="term" value="F:DNA binding"/>
    <property type="evidence" value="ECO:0007669"/>
    <property type="project" value="TreeGrafter"/>
</dbReference>
<dbReference type="SUPFAM" id="SSF52540">
    <property type="entry name" value="P-loop containing nucleoside triphosphate hydrolases"/>
    <property type="match status" value="1"/>
</dbReference>
<dbReference type="OrthoDB" id="9774462at2"/>
<dbReference type="InterPro" id="IPR011545">
    <property type="entry name" value="DEAD/DEAH_box_helicase_dom"/>
</dbReference>
<dbReference type="InterPro" id="IPR014014">
    <property type="entry name" value="RNA_helicase_DEAD_Q_motif"/>
</dbReference>
<dbReference type="EMBL" id="QBKR01000030">
    <property type="protein sequence ID" value="PTX52703.1"/>
    <property type="molecule type" value="Genomic_DNA"/>
</dbReference>
<keyword evidence="10" id="KW-1185">Reference proteome</keyword>
<evidence type="ECO:0000259" key="8">
    <source>
        <dbReference type="PROSITE" id="PS51195"/>
    </source>
</evidence>
<dbReference type="SMART" id="SM00487">
    <property type="entry name" value="DEXDc"/>
    <property type="match status" value="1"/>
</dbReference>
<reference evidence="9 10" key="1">
    <citation type="submission" date="2018-04" db="EMBL/GenBank/DDBJ databases">
        <title>Genomic Encyclopedia of Archaeal and Bacterial Type Strains, Phase II (KMG-II): from individual species to whole genera.</title>
        <authorList>
            <person name="Goeker M."/>
        </authorList>
    </citation>
    <scope>NUCLEOTIDE SEQUENCE [LARGE SCALE GENOMIC DNA]</scope>
    <source>
        <strain evidence="9 10">DSM 45787</strain>
    </source>
</reference>
<evidence type="ECO:0000259" key="6">
    <source>
        <dbReference type="PROSITE" id="PS51192"/>
    </source>
</evidence>
<dbReference type="Gene3D" id="3.40.50.300">
    <property type="entry name" value="P-loop containing nucleotide triphosphate hydrolases"/>
    <property type="match status" value="2"/>
</dbReference>
<evidence type="ECO:0000256" key="3">
    <source>
        <dbReference type="ARBA" id="ARBA00022806"/>
    </source>
</evidence>
<accession>A0A2T6B9G9</accession>
<dbReference type="InterPro" id="IPR027417">
    <property type="entry name" value="P-loop_NTPase"/>
</dbReference>
<evidence type="ECO:0000313" key="10">
    <source>
        <dbReference type="Proteomes" id="UP000244240"/>
    </source>
</evidence>
<dbReference type="AlphaFoldDB" id="A0A2T6B9G9"/>
<evidence type="ECO:0000313" key="9">
    <source>
        <dbReference type="EMBL" id="PTX52703.1"/>
    </source>
</evidence>
<comment type="caution">
    <text evidence="9">The sequence shown here is derived from an EMBL/GenBank/DDBJ whole genome shotgun (WGS) entry which is preliminary data.</text>
</comment>
<dbReference type="PROSITE" id="PS51195">
    <property type="entry name" value="Q_MOTIF"/>
    <property type="match status" value="1"/>
</dbReference>
<dbReference type="GO" id="GO:0003724">
    <property type="term" value="F:RNA helicase activity"/>
    <property type="evidence" value="ECO:0007669"/>
    <property type="project" value="InterPro"/>
</dbReference>
<dbReference type="PANTHER" id="PTHR47962:SF5">
    <property type="entry name" value="ATP-DEPENDENT HELICASE LHR-RELATED"/>
    <property type="match status" value="1"/>
</dbReference>
<dbReference type="PROSITE" id="PS51192">
    <property type="entry name" value="HELICASE_ATP_BIND_1"/>
    <property type="match status" value="1"/>
</dbReference>
<evidence type="ECO:0000256" key="1">
    <source>
        <dbReference type="ARBA" id="ARBA00022741"/>
    </source>
</evidence>
<evidence type="ECO:0000256" key="4">
    <source>
        <dbReference type="ARBA" id="ARBA00022840"/>
    </source>
</evidence>
<organism evidence="9 10">
    <name type="scientific">Melghirimyces profundicolus</name>
    <dbReference type="NCBI Taxonomy" id="1242148"/>
    <lineage>
        <taxon>Bacteria</taxon>
        <taxon>Bacillati</taxon>
        <taxon>Bacillota</taxon>
        <taxon>Bacilli</taxon>
        <taxon>Bacillales</taxon>
        <taxon>Thermoactinomycetaceae</taxon>
        <taxon>Melghirimyces</taxon>
    </lineage>
</organism>
<sequence>MSRSCFSLLSPEIQKAIWDMGWKTFTPIQQLAIPAIVETEDPVILAAGTASGKTEAAFLPILSRVNPEAKETLQVLYISPLKALINDQFERIERLCEYVGIEVHKWHGDVTESKKRKFRKAPKGILQITPESLESLFINRSSLLHSLWNSCSFIVIDEVHAFMGAERGVQLRSLLGRIAHYSHKPPRIIALSATLNDDGTLRRWIDADRPDRVQLLETGSEDKEIRYFLFQADSGTDKVPLEIYKDLRDLSRNHSTMIFCNNRSLVESSSVILNRMAEKENDPGAYLVHHSSIDKTDREFTEQLLKQRDTPRSVICTSTLELGIDIGHMDLVVQLDTTFSVSSLKQRIGRTGRREGMPQILQMYTTHKYSLLQAIAVTELFLEEWVEPPNPYAIPYDVLFHQLLSICAERNGLTRSELVNVIQRLAVFDQVRPDHFQQLIDHMLEKEYLEEIQGSGELIVGLEGERLLRRWDFYAVFMVNREYDVFHRHKRVGSVGVTPQVTEGANLILGGKLWTIESVDEEKLKVYVIPAVNGKAPNYFGGSILTHRRVAEKMAEVLCSDTVYPYLNEAAVHTLSEMRRTYHSHRLTPDHRLIERTKNEAMIYLFAGTKIANTFTWMLRSLGYSVRVSALDSIKVAGLEDHFSDVVWKVLHTRWVETELIRMIHPERMRTKYSIYLPEHLQDLLHISGQMVIDETLEFLRNIQFVESVVTD</sequence>
<dbReference type="InterPro" id="IPR014001">
    <property type="entry name" value="Helicase_ATP-bd"/>
</dbReference>
<dbReference type="InterPro" id="IPR052511">
    <property type="entry name" value="ATP-dep_Helicase"/>
</dbReference>
<proteinExistence type="predicted"/>
<name>A0A2T6B9G9_9BACL</name>
<keyword evidence="3 9" id="KW-0347">Helicase</keyword>
<dbReference type="Proteomes" id="UP000244240">
    <property type="component" value="Unassembled WGS sequence"/>
</dbReference>
<dbReference type="PANTHER" id="PTHR47962">
    <property type="entry name" value="ATP-DEPENDENT HELICASE LHR-RELATED-RELATED"/>
    <property type="match status" value="1"/>
</dbReference>
<dbReference type="Pfam" id="PF00271">
    <property type="entry name" value="Helicase_C"/>
    <property type="match status" value="1"/>
</dbReference>
<protein>
    <submittedName>
        <fullName evidence="9">ATP-dependent Lhr-like helicase</fullName>
    </submittedName>
</protein>
<evidence type="ECO:0000256" key="5">
    <source>
        <dbReference type="PROSITE-ProRule" id="PRU00552"/>
    </source>
</evidence>
<feature type="domain" description="Helicase C-terminal" evidence="7">
    <location>
        <begin position="242"/>
        <end position="393"/>
    </location>
</feature>
<feature type="short sequence motif" description="Q motif" evidence="5">
    <location>
        <begin position="2"/>
        <end position="30"/>
    </location>
</feature>
<gene>
    <name evidence="9" type="ORF">C8P63_13015</name>
</gene>
<feature type="domain" description="Helicase ATP-binding" evidence="6">
    <location>
        <begin position="34"/>
        <end position="213"/>
    </location>
</feature>
<feature type="domain" description="DEAD-box RNA helicase Q" evidence="8">
    <location>
        <begin position="2"/>
        <end position="30"/>
    </location>
</feature>
<dbReference type="GO" id="GO:0016887">
    <property type="term" value="F:ATP hydrolysis activity"/>
    <property type="evidence" value="ECO:0007669"/>
    <property type="project" value="TreeGrafter"/>
</dbReference>